<dbReference type="PANTHER" id="PTHR42809:SF1">
    <property type="entry name" value="FLAVODOXIN 1"/>
    <property type="match status" value="1"/>
</dbReference>
<dbReference type="PANTHER" id="PTHR42809">
    <property type="entry name" value="FLAVODOXIN 2"/>
    <property type="match status" value="1"/>
</dbReference>
<keyword evidence="5 7" id="KW-0288">FMN</keyword>
<dbReference type="InterPro" id="IPR008254">
    <property type="entry name" value="Flavodoxin/NO_synth"/>
</dbReference>
<dbReference type="NCBIfam" id="TIGR01752">
    <property type="entry name" value="flav_long"/>
    <property type="match status" value="1"/>
</dbReference>
<evidence type="ECO:0000256" key="7">
    <source>
        <dbReference type="PIRNR" id="PIRNR038996"/>
    </source>
</evidence>
<dbReference type="InterPro" id="IPR029039">
    <property type="entry name" value="Flavoprotein-like_sf"/>
</dbReference>
<dbReference type="Pfam" id="PF00258">
    <property type="entry name" value="Flavodoxin_1"/>
    <property type="match status" value="1"/>
</dbReference>
<keyword evidence="4 7" id="KW-0285">Flavoprotein</keyword>
<dbReference type="InterPro" id="IPR050619">
    <property type="entry name" value="Flavodoxin"/>
</dbReference>
<dbReference type="Proteomes" id="UP001497527">
    <property type="component" value="Unassembled WGS sequence"/>
</dbReference>
<dbReference type="Gene3D" id="3.40.50.360">
    <property type="match status" value="1"/>
</dbReference>
<proteinExistence type="inferred from homology"/>
<protein>
    <recommendedName>
        <fullName evidence="7">Flavodoxin</fullName>
    </recommendedName>
</protein>
<dbReference type="PRINTS" id="PR00369">
    <property type="entry name" value="FLAVODOXIN"/>
</dbReference>
<reference evidence="9 10" key="1">
    <citation type="submission" date="2024-05" db="EMBL/GenBank/DDBJ databases">
        <authorList>
            <person name="Duchaud E."/>
        </authorList>
    </citation>
    <scope>NUCLEOTIDE SEQUENCE [LARGE SCALE GENOMIC DNA]</scope>
    <source>
        <strain evidence="9">Ena-SAMPLE-TAB-13-05-2024-13:56:06:370-140308</strain>
    </source>
</reference>
<evidence type="ECO:0000313" key="9">
    <source>
        <dbReference type="EMBL" id="CAL2103905.1"/>
    </source>
</evidence>
<evidence type="ECO:0000256" key="5">
    <source>
        <dbReference type="ARBA" id="ARBA00022643"/>
    </source>
</evidence>
<comment type="similarity">
    <text evidence="2 7">Belongs to the flavodoxin family.</text>
</comment>
<evidence type="ECO:0000256" key="4">
    <source>
        <dbReference type="ARBA" id="ARBA00022630"/>
    </source>
</evidence>
<keyword evidence="6 7" id="KW-0249">Electron transport</keyword>
<dbReference type="SUPFAM" id="SSF52218">
    <property type="entry name" value="Flavoproteins"/>
    <property type="match status" value="1"/>
</dbReference>
<gene>
    <name evidence="9" type="primary">fldA</name>
    <name evidence="9" type="ORF">T190423A01A_50153</name>
</gene>
<accession>A0ABP1F311</accession>
<feature type="domain" description="Flavodoxin-like" evidence="8">
    <location>
        <begin position="4"/>
        <end position="167"/>
    </location>
</feature>
<dbReference type="InterPro" id="IPR001094">
    <property type="entry name" value="Flavdoxin-like"/>
</dbReference>
<comment type="caution">
    <text evidence="9">The sequence shown here is derived from an EMBL/GenBank/DDBJ whole genome shotgun (WGS) entry which is preliminary data.</text>
</comment>
<evidence type="ECO:0000256" key="3">
    <source>
        <dbReference type="ARBA" id="ARBA00022448"/>
    </source>
</evidence>
<keyword evidence="3 7" id="KW-0813">Transport</keyword>
<name>A0ABP1F311_9FLAO</name>
<dbReference type="PIRSF" id="PIRSF038996">
    <property type="entry name" value="FldA"/>
    <property type="match status" value="1"/>
</dbReference>
<dbReference type="EMBL" id="CAXJIO010000014">
    <property type="protein sequence ID" value="CAL2103905.1"/>
    <property type="molecule type" value="Genomic_DNA"/>
</dbReference>
<dbReference type="RefSeq" id="WP_348718140.1">
    <property type="nucleotide sequence ID" value="NZ_CAXJIO010000014.1"/>
</dbReference>
<evidence type="ECO:0000256" key="1">
    <source>
        <dbReference type="ARBA" id="ARBA00001917"/>
    </source>
</evidence>
<sequence length="174" mass="19990">MEDIALIFGSDTGMTEEVVSSIVDDWSASELNVIEVFNLNKETFNQYNNFILGLSTWYDGDLQSDWEDYFDKEFKEIDFTGKTVALFGLGDQYGYGEYFIDGVGILAKVILENGGKIIGKWSTETYDFDTSKAQIEGEDYFYGLAIDEDNEPEKTPERLTHWLQQIEKEFQQVD</sequence>
<keyword evidence="10" id="KW-1185">Reference proteome</keyword>
<evidence type="ECO:0000256" key="2">
    <source>
        <dbReference type="ARBA" id="ARBA00005267"/>
    </source>
</evidence>
<comment type="cofactor">
    <cofactor evidence="1 7">
        <name>FMN</name>
        <dbReference type="ChEBI" id="CHEBI:58210"/>
    </cofactor>
</comment>
<comment type="function">
    <text evidence="7">Low-potential electron donor to a number of redox enzymes.</text>
</comment>
<evidence type="ECO:0000256" key="6">
    <source>
        <dbReference type="ARBA" id="ARBA00022982"/>
    </source>
</evidence>
<dbReference type="InterPro" id="IPR010086">
    <property type="entry name" value="Flavodoxin_lc"/>
</dbReference>
<dbReference type="PROSITE" id="PS50902">
    <property type="entry name" value="FLAVODOXIN_LIKE"/>
    <property type="match status" value="1"/>
</dbReference>
<organism evidence="9 10">
    <name type="scientific">Tenacibaculum polynesiense</name>
    <dbReference type="NCBI Taxonomy" id="3137857"/>
    <lineage>
        <taxon>Bacteria</taxon>
        <taxon>Pseudomonadati</taxon>
        <taxon>Bacteroidota</taxon>
        <taxon>Flavobacteriia</taxon>
        <taxon>Flavobacteriales</taxon>
        <taxon>Flavobacteriaceae</taxon>
        <taxon>Tenacibaculum</taxon>
    </lineage>
</organism>
<evidence type="ECO:0000259" key="8">
    <source>
        <dbReference type="PROSITE" id="PS50902"/>
    </source>
</evidence>
<evidence type="ECO:0000313" key="10">
    <source>
        <dbReference type="Proteomes" id="UP001497527"/>
    </source>
</evidence>